<dbReference type="OrthoDB" id="7951197at2"/>
<evidence type="ECO:0000313" key="4">
    <source>
        <dbReference type="Proteomes" id="UP000199074"/>
    </source>
</evidence>
<evidence type="ECO:0000256" key="2">
    <source>
        <dbReference type="SAM" id="Phobius"/>
    </source>
</evidence>
<name>A0A1I7NNJ2_9HYPH</name>
<dbReference type="STRING" id="429728.SAMN05216456_2392"/>
<evidence type="ECO:0000313" key="3">
    <source>
        <dbReference type="EMBL" id="SFV36238.1"/>
    </source>
</evidence>
<keyword evidence="2" id="KW-1133">Transmembrane helix</keyword>
<keyword evidence="2" id="KW-0472">Membrane</keyword>
<gene>
    <name evidence="3" type="ORF">SAMN05216456_2392</name>
</gene>
<feature type="region of interest" description="Disordered" evidence="1">
    <location>
        <begin position="51"/>
        <end position="79"/>
    </location>
</feature>
<proteinExistence type="predicted"/>
<dbReference type="AlphaFoldDB" id="A0A1I7NNJ2"/>
<feature type="transmembrane region" description="Helical" evidence="2">
    <location>
        <begin position="6"/>
        <end position="23"/>
    </location>
</feature>
<dbReference type="RefSeq" id="WP_092424815.1">
    <property type="nucleotide sequence ID" value="NZ_FPCK01000002.1"/>
</dbReference>
<dbReference type="EMBL" id="FPCK01000002">
    <property type="protein sequence ID" value="SFV36238.1"/>
    <property type="molecule type" value="Genomic_DNA"/>
</dbReference>
<reference evidence="3 4" key="1">
    <citation type="submission" date="2016-10" db="EMBL/GenBank/DDBJ databases">
        <authorList>
            <person name="de Groot N.N."/>
        </authorList>
    </citation>
    <scope>NUCLEOTIDE SEQUENCE [LARGE SCALE GENOMIC DNA]</scope>
    <source>
        <strain evidence="3 4">IPL20</strain>
    </source>
</reference>
<dbReference type="Proteomes" id="UP000199074">
    <property type="component" value="Unassembled WGS sequence"/>
</dbReference>
<organism evidence="3 4">
    <name type="scientific">Devosia crocina</name>
    <dbReference type="NCBI Taxonomy" id="429728"/>
    <lineage>
        <taxon>Bacteria</taxon>
        <taxon>Pseudomonadati</taxon>
        <taxon>Pseudomonadota</taxon>
        <taxon>Alphaproteobacteria</taxon>
        <taxon>Hyphomicrobiales</taxon>
        <taxon>Devosiaceae</taxon>
        <taxon>Devosia</taxon>
    </lineage>
</organism>
<keyword evidence="4" id="KW-1185">Reference proteome</keyword>
<sequence length="79" mass="9554">MFLRILLIIVIGLAVYFGIRRIWKDWTRKFDRDAEDAKLLRRQRDLEERQRPDVIDLKRDDDGTFRPGDRPEPKDRSGK</sequence>
<accession>A0A1I7NNJ2</accession>
<evidence type="ECO:0000256" key="1">
    <source>
        <dbReference type="SAM" id="MobiDB-lite"/>
    </source>
</evidence>
<keyword evidence="2" id="KW-0812">Transmembrane</keyword>
<protein>
    <submittedName>
        <fullName evidence="3">Uncharacterized protein</fullName>
    </submittedName>
</protein>